<sequence length="207" mass="23884">MAFLTLLLLSLACAVPGSATLPTEIEPLGATDAIDFHEQADRHEEHDEHDEHDDHEKREDAKVEKSPAPAQHWWDRFWPFVLPATPTRSDVADAVQLDEHAHHREHEDQKGTVHSEPDHWWDHLWPFAMSAQEEAQTSQLLADEQEEHVEDEDRKGHKLHTPESHWWDHLWPFVMMTAAFPAIGVYAFKRAQSAMQQPLLEEAQTVV</sequence>
<feature type="region of interest" description="Disordered" evidence="1">
    <location>
        <begin position="40"/>
        <end position="68"/>
    </location>
</feature>
<comment type="caution">
    <text evidence="4">The sequence shown here is derived from an EMBL/GenBank/DDBJ whole genome shotgun (WGS) entry which is preliminary data.</text>
</comment>
<reference evidence="5" key="2">
    <citation type="submission" date="2024-04" db="EMBL/GenBank/DDBJ databases">
        <authorList>
            <person name="Chen Y."/>
            <person name="Shah S."/>
            <person name="Dougan E. K."/>
            <person name="Thang M."/>
            <person name="Chan C."/>
        </authorList>
    </citation>
    <scope>NUCLEOTIDE SEQUENCE [LARGE SCALE GENOMIC DNA]</scope>
</reference>
<keyword evidence="2" id="KW-1133">Transmembrane helix</keyword>
<evidence type="ECO:0000313" key="6">
    <source>
        <dbReference type="Proteomes" id="UP001152797"/>
    </source>
</evidence>
<feature type="chain" id="PRO_5043272394" evidence="3">
    <location>
        <begin position="20"/>
        <end position="207"/>
    </location>
</feature>
<proteinExistence type="predicted"/>
<gene>
    <name evidence="4" type="ORF">C1SCF055_LOCUS15228</name>
</gene>
<dbReference type="AlphaFoldDB" id="A0A9P1FSK2"/>
<feature type="signal peptide" evidence="3">
    <location>
        <begin position="1"/>
        <end position="19"/>
    </location>
</feature>
<feature type="region of interest" description="Disordered" evidence="1">
    <location>
        <begin position="140"/>
        <end position="159"/>
    </location>
</feature>
<keyword evidence="2" id="KW-0472">Membrane</keyword>
<evidence type="ECO:0000256" key="2">
    <source>
        <dbReference type="SAM" id="Phobius"/>
    </source>
</evidence>
<dbReference type="EMBL" id="CAMXCT030001224">
    <property type="protein sequence ID" value="CAL4775306.1"/>
    <property type="molecule type" value="Genomic_DNA"/>
</dbReference>
<protein>
    <submittedName>
        <fullName evidence="4">Uncharacterized protein</fullName>
    </submittedName>
</protein>
<reference evidence="4" key="1">
    <citation type="submission" date="2022-10" db="EMBL/GenBank/DDBJ databases">
        <authorList>
            <person name="Chen Y."/>
            <person name="Dougan E. K."/>
            <person name="Chan C."/>
            <person name="Rhodes N."/>
            <person name="Thang M."/>
        </authorList>
    </citation>
    <scope>NUCLEOTIDE SEQUENCE</scope>
</reference>
<feature type="compositionally biased region" description="Basic and acidic residues" evidence="1">
    <location>
        <begin position="52"/>
        <end position="65"/>
    </location>
</feature>
<feature type="transmembrane region" description="Helical" evidence="2">
    <location>
        <begin position="170"/>
        <end position="188"/>
    </location>
</feature>
<keyword evidence="6" id="KW-1185">Reference proteome</keyword>
<organism evidence="4">
    <name type="scientific">Cladocopium goreaui</name>
    <dbReference type="NCBI Taxonomy" id="2562237"/>
    <lineage>
        <taxon>Eukaryota</taxon>
        <taxon>Sar</taxon>
        <taxon>Alveolata</taxon>
        <taxon>Dinophyceae</taxon>
        <taxon>Suessiales</taxon>
        <taxon>Symbiodiniaceae</taxon>
        <taxon>Cladocopium</taxon>
    </lineage>
</organism>
<keyword evidence="3" id="KW-0732">Signal</keyword>
<keyword evidence="2" id="KW-0812">Transmembrane</keyword>
<evidence type="ECO:0000256" key="3">
    <source>
        <dbReference type="SAM" id="SignalP"/>
    </source>
</evidence>
<evidence type="ECO:0000256" key="1">
    <source>
        <dbReference type="SAM" id="MobiDB-lite"/>
    </source>
</evidence>
<dbReference type="EMBL" id="CAMXCT020001224">
    <property type="protein sequence ID" value="CAL1141369.1"/>
    <property type="molecule type" value="Genomic_DNA"/>
</dbReference>
<dbReference type="EMBL" id="CAMXCT010001224">
    <property type="protein sequence ID" value="CAI3987994.1"/>
    <property type="molecule type" value="Genomic_DNA"/>
</dbReference>
<name>A0A9P1FSK2_9DINO</name>
<accession>A0A9P1FSK2</accession>
<evidence type="ECO:0000313" key="5">
    <source>
        <dbReference type="EMBL" id="CAL1141369.1"/>
    </source>
</evidence>
<evidence type="ECO:0000313" key="4">
    <source>
        <dbReference type="EMBL" id="CAI3987994.1"/>
    </source>
</evidence>
<dbReference type="Proteomes" id="UP001152797">
    <property type="component" value="Unassembled WGS sequence"/>
</dbReference>